<dbReference type="GO" id="GO:0006508">
    <property type="term" value="P:proteolysis"/>
    <property type="evidence" value="ECO:0007669"/>
    <property type="project" value="UniProtKB-KW"/>
</dbReference>
<feature type="transmembrane region" description="Helical" evidence="9">
    <location>
        <begin position="7"/>
        <end position="25"/>
    </location>
</feature>
<evidence type="ECO:0000256" key="10">
    <source>
        <dbReference type="RuleBase" id="RU000594"/>
    </source>
</evidence>
<feature type="transmembrane region" description="Helical" evidence="9">
    <location>
        <begin position="92"/>
        <end position="110"/>
    </location>
</feature>
<dbReference type="Proteomes" id="UP000574133">
    <property type="component" value="Unassembled WGS sequence"/>
</dbReference>
<dbReference type="NCBIfam" id="TIGR00077">
    <property type="entry name" value="lspA"/>
    <property type="match status" value="1"/>
</dbReference>
<reference evidence="12 13" key="1">
    <citation type="submission" date="2020-08" db="EMBL/GenBank/DDBJ databases">
        <title>Cohnella phylogeny.</title>
        <authorList>
            <person name="Dunlap C."/>
        </authorList>
    </citation>
    <scope>NUCLEOTIDE SEQUENCE [LARGE SCALE GENOMIC DNA]</scope>
    <source>
        <strain evidence="12 13">DSM 103658</strain>
    </source>
</reference>
<dbReference type="InterPro" id="IPR001872">
    <property type="entry name" value="Peptidase_A8"/>
</dbReference>
<feature type="transmembrane region" description="Helical" evidence="9">
    <location>
        <begin position="66"/>
        <end position="83"/>
    </location>
</feature>
<comment type="similarity">
    <text evidence="1 9 11">Belongs to the peptidase A8 family.</text>
</comment>
<feature type="active site" evidence="9">
    <location>
        <position position="120"/>
    </location>
</feature>
<dbReference type="EMBL" id="JACJVN010000028">
    <property type="protein sequence ID" value="MBB6677297.1"/>
    <property type="molecule type" value="Genomic_DNA"/>
</dbReference>
<comment type="pathway">
    <text evidence="9">Protein modification; lipoprotein biosynthesis (signal peptide cleavage).</text>
</comment>
<keyword evidence="4 9" id="KW-0812">Transmembrane</keyword>
<evidence type="ECO:0000256" key="6">
    <source>
        <dbReference type="ARBA" id="ARBA00022801"/>
    </source>
</evidence>
<evidence type="ECO:0000256" key="8">
    <source>
        <dbReference type="ARBA" id="ARBA00023136"/>
    </source>
</evidence>
<evidence type="ECO:0000256" key="9">
    <source>
        <dbReference type="HAMAP-Rule" id="MF_00161"/>
    </source>
</evidence>
<evidence type="ECO:0000256" key="11">
    <source>
        <dbReference type="RuleBase" id="RU004181"/>
    </source>
</evidence>
<evidence type="ECO:0000256" key="7">
    <source>
        <dbReference type="ARBA" id="ARBA00022989"/>
    </source>
</evidence>
<evidence type="ECO:0000256" key="3">
    <source>
        <dbReference type="ARBA" id="ARBA00022670"/>
    </source>
</evidence>
<keyword evidence="3 9" id="KW-0645">Protease</keyword>
<evidence type="ECO:0000256" key="1">
    <source>
        <dbReference type="ARBA" id="ARBA00006139"/>
    </source>
</evidence>
<keyword evidence="8 9" id="KW-0472">Membrane</keyword>
<evidence type="ECO:0000313" key="12">
    <source>
        <dbReference type="EMBL" id="MBB6677297.1"/>
    </source>
</evidence>
<organism evidence="12 13">
    <name type="scientific">Cohnella lubricantis</name>
    <dbReference type="NCBI Taxonomy" id="2163172"/>
    <lineage>
        <taxon>Bacteria</taxon>
        <taxon>Bacillati</taxon>
        <taxon>Bacillota</taxon>
        <taxon>Bacilli</taxon>
        <taxon>Bacillales</taxon>
        <taxon>Paenibacillaceae</taxon>
        <taxon>Cohnella</taxon>
    </lineage>
</organism>
<dbReference type="EC" id="3.4.23.36" evidence="9"/>
<dbReference type="RefSeq" id="WP_185178566.1">
    <property type="nucleotide sequence ID" value="NZ_CBCSEP010000004.1"/>
</dbReference>
<dbReference type="PANTHER" id="PTHR33695">
    <property type="entry name" value="LIPOPROTEIN SIGNAL PEPTIDASE"/>
    <property type="match status" value="1"/>
</dbReference>
<evidence type="ECO:0000256" key="2">
    <source>
        <dbReference type="ARBA" id="ARBA00022475"/>
    </source>
</evidence>
<keyword evidence="7 9" id="KW-1133">Transmembrane helix</keyword>
<proteinExistence type="inferred from homology"/>
<dbReference type="PROSITE" id="PS00855">
    <property type="entry name" value="SPASE_II"/>
    <property type="match status" value="1"/>
</dbReference>
<dbReference type="UniPathway" id="UPA00665"/>
<keyword evidence="2 9" id="KW-1003">Cell membrane</keyword>
<protein>
    <recommendedName>
        <fullName evidence="9">Lipoprotein signal peptidase</fullName>
        <ecNumber evidence="9">3.4.23.36</ecNumber>
    </recommendedName>
    <alternativeName>
        <fullName evidence="9">Prolipoprotein signal peptidase</fullName>
    </alternativeName>
    <alternativeName>
        <fullName evidence="9">Signal peptidase II</fullName>
        <shortName evidence="9">SPase II</shortName>
    </alternativeName>
</protein>
<evidence type="ECO:0000256" key="5">
    <source>
        <dbReference type="ARBA" id="ARBA00022750"/>
    </source>
</evidence>
<evidence type="ECO:0000256" key="4">
    <source>
        <dbReference type="ARBA" id="ARBA00022692"/>
    </source>
</evidence>
<sequence length="178" mass="20206">MQRRQPGIWIYYLTAIVVFAIDYFTKMWIKNSVDLYEQIKVIGNFFVITSIRNRGAAWSMLQDQRVLFILITIVVAAAIIWYMNRTHPKGKMLLMFALSLVLGGALGNFLDRAVYGEVVDFLQFTFGSYIYPIFNIADCAICIGVGLIILDSILTSSKEKKGSHEHGEQSEEEHTPVS</sequence>
<dbReference type="PANTHER" id="PTHR33695:SF1">
    <property type="entry name" value="LIPOPROTEIN SIGNAL PEPTIDASE"/>
    <property type="match status" value="1"/>
</dbReference>
<evidence type="ECO:0000313" key="13">
    <source>
        <dbReference type="Proteomes" id="UP000574133"/>
    </source>
</evidence>
<dbReference type="Pfam" id="PF01252">
    <property type="entry name" value="Peptidase_A8"/>
    <property type="match status" value="1"/>
</dbReference>
<dbReference type="HAMAP" id="MF_00161">
    <property type="entry name" value="LspA"/>
    <property type="match status" value="1"/>
</dbReference>
<keyword evidence="5 9" id="KW-0064">Aspartyl protease</keyword>
<gene>
    <name evidence="9 12" type="primary">lspA</name>
    <name evidence="12" type="ORF">H4Q31_08165</name>
</gene>
<dbReference type="AlphaFoldDB" id="A0A841TE91"/>
<comment type="function">
    <text evidence="9 10">This protein specifically catalyzes the removal of signal peptides from prolipoproteins.</text>
</comment>
<comment type="caution">
    <text evidence="12">The sequence shown here is derived from an EMBL/GenBank/DDBJ whole genome shotgun (WGS) entry which is preliminary data.</text>
</comment>
<accession>A0A841TE91</accession>
<comment type="catalytic activity">
    <reaction evidence="9 10">
        <text>Release of signal peptides from bacterial membrane prolipoproteins. Hydrolyzes -Xaa-Yaa-Zaa-|-(S,diacylglyceryl)Cys-, in which Xaa is hydrophobic (preferably Leu), and Yaa (Ala or Ser) and Zaa (Gly or Ala) have small, neutral side chains.</text>
        <dbReference type="EC" id="3.4.23.36"/>
    </reaction>
</comment>
<dbReference type="PRINTS" id="PR00781">
    <property type="entry name" value="LIPOSIGPTASE"/>
</dbReference>
<comment type="subcellular location">
    <subcellularLocation>
        <location evidence="9">Cell membrane</location>
        <topology evidence="9">Multi-pass membrane protein</topology>
    </subcellularLocation>
</comment>
<keyword evidence="13" id="KW-1185">Reference proteome</keyword>
<feature type="active site" evidence="9">
    <location>
        <position position="138"/>
    </location>
</feature>
<keyword evidence="6 9" id="KW-0378">Hydrolase</keyword>
<feature type="transmembrane region" description="Helical" evidence="9">
    <location>
        <begin position="130"/>
        <end position="150"/>
    </location>
</feature>
<dbReference type="GO" id="GO:0005886">
    <property type="term" value="C:plasma membrane"/>
    <property type="evidence" value="ECO:0007669"/>
    <property type="project" value="UniProtKB-SubCell"/>
</dbReference>
<name>A0A841TE91_9BACL</name>
<dbReference type="GO" id="GO:0004190">
    <property type="term" value="F:aspartic-type endopeptidase activity"/>
    <property type="evidence" value="ECO:0007669"/>
    <property type="project" value="UniProtKB-UniRule"/>
</dbReference>